<dbReference type="PANTHER" id="PTHR14453">
    <property type="entry name" value="PARP/ZINC FINGER CCCH TYPE DOMAIN CONTAINING PROTEIN"/>
    <property type="match status" value="1"/>
</dbReference>
<dbReference type="PANTHER" id="PTHR14453:SF67">
    <property type="entry name" value="POLY [ADP-RIBOSE] POLYMERASE"/>
    <property type="match status" value="1"/>
</dbReference>
<protein>
    <submittedName>
        <fullName evidence="6">Poly [ADP-ribose] polymerase 15</fullName>
    </submittedName>
</protein>
<dbReference type="Gene3D" id="3.90.228.10">
    <property type="match status" value="1"/>
</dbReference>
<dbReference type="SUPFAM" id="SSF52949">
    <property type="entry name" value="Macro domain-like"/>
    <property type="match status" value="2"/>
</dbReference>
<evidence type="ECO:0000256" key="2">
    <source>
        <dbReference type="ARBA" id="ARBA00022676"/>
    </source>
</evidence>
<evidence type="ECO:0000313" key="6">
    <source>
        <dbReference type="EMBL" id="EKC40485.1"/>
    </source>
</evidence>
<dbReference type="GO" id="GO:0010629">
    <property type="term" value="P:negative regulation of gene expression"/>
    <property type="evidence" value="ECO:0007669"/>
    <property type="project" value="TreeGrafter"/>
</dbReference>
<dbReference type="PROSITE" id="PS51059">
    <property type="entry name" value="PARP_CATALYTIC"/>
    <property type="match status" value="1"/>
</dbReference>
<proteinExistence type="predicted"/>
<dbReference type="Pfam" id="PF01661">
    <property type="entry name" value="Macro"/>
    <property type="match status" value="1"/>
</dbReference>
<keyword evidence="5" id="KW-0539">Nucleus</keyword>
<dbReference type="GO" id="GO:0005737">
    <property type="term" value="C:cytoplasm"/>
    <property type="evidence" value="ECO:0007669"/>
    <property type="project" value="TreeGrafter"/>
</dbReference>
<dbReference type="Gene3D" id="3.40.220.10">
    <property type="entry name" value="Leucine Aminopeptidase, subunit E, domain 1"/>
    <property type="match status" value="2"/>
</dbReference>
<dbReference type="InterPro" id="IPR052056">
    <property type="entry name" value="Mono-ARTD/PARP"/>
</dbReference>
<dbReference type="Pfam" id="PF00644">
    <property type="entry name" value="PARP"/>
    <property type="match status" value="1"/>
</dbReference>
<dbReference type="InterPro" id="IPR012317">
    <property type="entry name" value="Poly(ADP-ribose)pol_cat_dom"/>
</dbReference>
<dbReference type="InterPro" id="IPR002589">
    <property type="entry name" value="Macro_dom"/>
</dbReference>
<keyword evidence="2" id="KW-0328">Glycosyltransferase</keyword>
<evidence type="ECO:0000256" key="4">
    <source>
        <dbReference type="ARBA" id="ARBA00023027"/>
    </source>
</evidence>
<dbReference type="InParanoid" id="K1RGD3"/>
<dbReference type="GO" id="GO:0003950">
    <property type="term" value="F:NAD+ poly-ADP-ribosyltransferase activity"/>
    <property type="evidence" value="ECO:0007669"/>
    <property type="project" value="UniProtKB-UniRule"/>
</dbReference>
<evidence type="ECO:0000256" key="3">
    <source>
        <dbReference type="ARBA" id="ARBA00022679"/>
    </source>
</evidence>
<comment type="subcellular location">
    <subcellularLocation>
        <location evidence="1">Nucleus</location>
    </subcellularLocation>
</comment>
<dbReference type="EMBL" id="JH816325">
    <property type="protein sequence ID" value="EKC40485.1"/>
    <property type="molecule type" value="Genomic_DNA"/>
</dbReference>
<evidence type="ECO:0000256" key="1">
    <source>
        <dbReference type="ARBA" id="ARBA00004123"/>
    </source>
</evidence>
<name>K1RGD3_MAGGI</name>
<reference evidence="6" key="1">
    <citation type="journal article" date="2012" name="Nature">
        <title>The oyster genome reveals stress adaptation and complexity of shell formation.</title>
        <authorList>
            <person name="Zhang G."/>
            <person name="Fang X."/>
            <person name="Guo X."/>
            <person name="Li L."/>
            <person name="Luo R."/>
            <person name="Xu F."/>
            <person name="Yang P."/>
            <person name="Zhang L."/>
            <person name="Wang X."/>
            <person name="Qi H."/>
            <person name="Xiong Z."/>
            <person name="Que H."/>
            <person name="Xie Y."/>
            <person name="Holland P.W."/>
            <person name="Paps J."/>
            <person name="Zhu Y."/>
            <person name="Wu F."/>
            <person name="Chen Y."/>
            <person name="Wang J."/>
            <person name="Peng C."/>
            <person name="Meng J."/>
            <person name="Yang L."/>
            <person name="Liu J."/>
            <person name="Wen B."/>
            <person name="Zhang N."/>
            <person name="Huang Z."/>
            <person name="Zhu Q."/>
            <person name="Feng Y."/>
            <person name="Mount A."/>
            <person name="Hedgecock D."/>
            <person name="Xu Z."/>
            <person name="Liu Y."/>
            <person name="Domazet-Loso T."/>
            <person name="Du Y."/>
            <person name="Sun X."/>
            <person name="Zhang S."/>
            <person name="Liu B."/>
            <person name="Cheng P."/>
            <person name="Jiang X."/>
            <person name="Li J."/>
            <person name="Fan D."/>
            <person name="Wang W."/>
            <person name="Fu W."/>
            <person name="Wang T."/>
            <person name="Wang B."/>
            <person name="Zhang J."/>
            <person name="Peng Z."/>
            <person name="Li Y."/>
            <person name="Li N."/>
            <person name="Wang J."/>
            <person name="Chen M."/>
            <person name="He Y."/>
            <person name="Tan F."/>
            <person name="Song X."/>
            <person name="Zheng Q."/>
            <person name="Huang R."/>
            <person name="Yang H."/>
            <person name="Du X."/>
            <person name="Chen L."/>
            <person name="Yang M."/>
            <person name="Gaffney P.M."/>
            <person name="Wang S."/>
            <person name="Luo L."/>
            <person name="She Z."/>
            <person name="Ming Y."/>
            <person name="Huang W."/>
            <person name="Zhang S."/>
            <person name="Huang B."/>
            <person name="Zhang Y."/>
            <person name="Qu T."/>
            <person name="Ni P."/>
            <person name="Miao G."/>
            <person name="Wang J."/>
            <person name="Wang Q."/>
            <person name="Steinberg C.E."/>
            <person name="Wang H."/>
            <person name="Li N."/>
            <person name="Qian L."/>
            <person name="Zhang G."/>
            <person name="Li Y."/>
            <person name="Yang H."/>
            <person name="Liu X."/>
            <person name="Wang J."/>
            <person name="Yin Y."/>
            <person name="Wang J."/>
        </authorList>
    </citation>
    <scope>NUCLEOTIDE SEQUENCE [LARGE SCALE GENOMIC DNA]</scope>
    <source>
        <strain evidence="6">05x7-T-G4-1.051#20</strain>
    </source>
</reference>
<dbReference type="HOGENOM" id="CLU_022777_0_0_1"/>
<keyword evidence="4" id="KW-0520">NAD</keyword>
<dbReference type="GO" id="GO:0005634">
    <property type="term" value="C:nucleus"/>
    <property type="evidence" value="ECO:0007669"/>
    <property type="project" value="UniProtKB-SubCell"/>
</dbReference>
<sequence>MARRLVRCTSAGNLLDADDTEPASLQAGEQDMQNSFLPGLLGRRKLQLPETPTKSQECKARIGRVTVKLKKGLVYDEEVDAIVNSTSQTLTLGAGNASRAMLQKAGSSIQDECNRKYPKGIQFGEVAETGGGNLYCGYIFHGCLKYWTTEESNDVEQILTDFVTLCLERGDELHINSMAIPALGTGFLNFPAKNVVRRLVQCVDVIVGTVPPLKEPGTNQTSKEIIRAAGSGLEAEFAEKYPPGIDIGDVISTDSHAIRNALTLLVQMCLNKLEDDGHKTVAIPTLGVGDFKYPVRMSAATIVSAIKDFCRANQCSDISTIIIVVDIADYDFSNIWKVFEAEVVKITPPKMKNAAPIILPKPPPTRGSRDWFSLMYEEELCVPSYWTTYTGGENIKVCKRKRNRRPYRLVAVDEATRNLVVKLVEDTWDYRHVGHGNDAKGLDQLMYRKIRVTKVERVENLDLYESYVQERQRFFDKARTRGRPTPIANIAKSSGNIKTSTIISSHKSGAGFTSDIYPEINEHFVFHGTLADTMDSVLTQGLDCRMSRGTAMFGQGAYGAESSTKADQYVDRKENRQKIPHQMLLVRMCLGDICLYDLPVAHRRAPCKRCRNDNCKAHKPKDFYDSVVGDGKWLFREFIVYDKRQAYPEYLITYERV</sequence>
<accession>K1RGD3</accession>
<dbReference type="AlphaFoldDB" id="K1RGD3"/>
<dbReference type="SMART" id="SM00506">
    <property type="entry name" value="A1pp"/>
    <property type="match status" value="1"/>
</dbReference>
<evidence type="ECO:0000256" key="5">
    <source>
        <dbReference type="ARBA" id="ARBA00023242"/>
    </source>
</evidence>
<dbReference type="InterPro" id="IPR043472">
    <property type="entry name" value="Macro_dom-like"/>
</dbReference>
<dbReference type="SUPFAM" id="SSF56399">
    <property type="entry name" value="ADP-ribosylation"/>
    <property type="match status" value="1"/>
</dbReference>
<dbReference type="GO" id="GO:0003714">
    <property type="term" value="F:transcription corepressor activity"/>
    <property type="evidence" value="ECO:0007669"/>
    <property type="project" value="TreeGrafter"/>
</dbReference>
<gene>
    <name evidence="6" type="ORF">CGI_10013524</name>
</gene>
<dbReference type="PROSITE" id="PS51154">
    <property type="entry name" value="MACRO"/>
    <property type="match status" value="1"/>
</dbReference>
<organism evidence="6">
    <name type="scientific">Magallana gigas</name>
    <name type="common">Pacific oyster</name>
    <name type="synonym">Crassostrea gigas</name>
    <dbReference type="NCBI Taxonomy" id="29159"/>
    <lineage>
        <taxon>Eukaryota</taxon>
        <taxon>Metazoa</taxon>
        <taxon>Spiralia</taxon>
        <taxon>Lophotrochozoa</taxon>
        <taxon>Mollusca</taxon>
        <taxon>Bivalvia</taxon>
        <taxon>Autobranchia</taxon>
        <taxon>Pteriomorphia</taxon>
        <taxon>Ostreida</taxon>
        <taxon>Ostreoidea</taxon>
        <taxon>Ostreidae</taxon>
        <taxon>Magallana</taxon>
    </lineage>
</organism>
<keyword evidence="3" id="KW-0808">Transferase</keyword>